<keyword evidence="2" id="KW-0540">Nuclease</keyword>
<evidence type="ECO:0000259" key="1">
    <source>
        <dbReference type="Pfam" id="PF03372"/>
    </source>
</evidence>
<protein>
    <submittedName>
        <fullName evidence="2">Exonuclease III</fullName>
    </submittedName>
</protein>
<comment type="caution">
    <text evidence="2">The sequence shown here is derived from an EMBL/GenBank/DDBJ whole genome shotgun (WGS) entry which is preliminary data.</text>
</comment>
<organism evidence="2 3">
    <name type="scientific">Rubellimicrobium rubrum</name>
    <dbReference type="NCBI Taxonomy" id="2585369"/>
    <lineage>
        <taxon>Bacteria</taxon>
        <taxon>Pseudomonadati</taxon>
        <taxon>Pseudomonadota</taxon>
        <taxon>Alphaproteobacteria</taxon>
        <taxon>Rhodobacterales</taxon>
        <taxon>Roseobacteraceae</taxon>
        <taxon>Rubellimicrobium</taxon>
    </lineage>
</organism>
<dbReference type="AlphaFoldDB" id="A0A5C4MZH9"/>
<dbReference type="Proteomes" id="UP000305887">
    <property type="component" value="Unassembled WGS sequence"/>
</dbReference>
<feature type="domain" description="Endonuclease/exonuclease/phosphatase" evidence="1">
    <location>
        <begin position="14"/>
        <end position="229"/>
    </location>
</feature>
<dbReference type="PANTHER" id="PTHR43250:SF2">
    <property type="entry name" value="EXODEOXYRIBONUCLEASE III"/>
    <property type="match status" value="1"/>
</dbReference>
<dbReference type="InterPro" id="IPR037493">
    <property type="entry name" value="ExoIII-like"/>
</dbReference>
<dbReference type="SUPFAM" id="SSF56219">
    <property type="entry name" value="DNase I-like"/>
    <property type="match status" value="1"/>
</dbReference>
<evidence type="ECO:0000313" key="2">
    <source>
        <dbReference type="EMBL" id="TNC49322.1"/>
    </source>
</evidence>
<dbReference type="OrthoDB" id="155529at2"/>
<dbReference type="EMBL" id="VDFU01000012">
    <property type="protein sequence ID" value="TNC49322.1"/>
    <property type="molecule type" value="Genomic_DNA"/>
</dbReference>
<dbReference type="PANTHER" id="PTHR43250">
    <property type="entry name" value="EXODEOXYRIBONUCLEASE III"/>
    <property type="match status" value="1"/>
</dbReference>
<dbReference type="GO" id="GO:0006281">
    <property type="term" value="P:DNA repair"/>
    <property type="evidence" value="ECO:0007669"/>
    <property type="project" value="InterPro"/>
</dbReference>
<dbReference type="InterPro" id="IPR005135">
    <property type="entry name" value="Endo/exonuclease/phosphatase"/>
</dbReference>
<dbReference type="Pfam" id="PF03372">
    <property type="entry name" value="Exo_endo_phos"/>
    <property type="match status" value="1"/>
</dbReference>
<accession>A0A5C4MZH9</accession>
<reference evidence="2 3" key="1">
    <citation type="submission" date="2019-06" db="EMBL/GenBank/DDBJ databases">
        <title>YIM 131921 draft genome.</title>
        <authorList>
            <person name="Jiang L."/>
        </authorList>
    </citation>
    <scope>NUCLEOTIDE SEQUENCE [LARGE SCALE GENOMIC DNA]</scope>
    <source>
        <strain evidence="2 3">YIM 131921</strain>
    </source>
</reference>
<keyword evidence="2" id="KW-0269">Exonuclease</keyword>
<dbReference type="Gene3D" id="3.60.10.10">
    <property type="entry name" value="Endonuclease/exonuclease/phosphatase"/>
    <property type="match status" value="1"/>
</dbReference>
<dbReference type="InterPro" id="IPR036691">
    <property type="entry name" value="Endo/exonu/phosph_ase_sf"/>
</dbReference>
<gene>
    <name evidence="2" type="ORF">FHG66_11355</name>
</gene>
<keyword evidence="3" id="KW-1185">Reference proteome</keyword>
<dbReference type="GO" id="GO:0008311">
    <property type="term" value="F:double-stranded DNA 3'-5' DNA exonuclease activity"/>
    <property type="evidence" value="ECO:0007669"/>
    <property type="project" value="InterPro"/>
</dbReference>
<name>A0A5C4MZH9_9RHOB</name>
<keyword evidence="2" id="KW-0378">Hydrolase</keyword>
<proteinExistence type="predicted"/>
<evidence type="ECO:0000313" key="3">
    <source>
        <dbReference type="Proteomes" id="UP000305887"/>
    </source>
</evidence>
<sequence length="240" mass="26436">MMHMTGPSSIRITTLNLRHGGSSRVPAIADWLLETESNVIVCTEFRQGASGDRLSERLAQAGYVHRVAASQVSALNTVCIFSRHAVEAVHVDLPAKEQHRLAAIRIGPLTVAGVYFSQLKAKLPLFEYLLARPKELLGPAVLTGDFNTGLHHLDEDGATFYCANEFRRLSQTGWVDAWRLINGDARDFSWQSNAGNGFRIDHAFVTSDLAHRITRAVYDHSPRSGLTDHAALSVDLSHLV</sequence>
<dbReference type="RefSeq" id="WP_139076869.1">
    <property type="nucleotide sequence ID" value="NZ_VDFU01000012.1"/>
</dbReference>